<accession>A0A011MCS8</accession>
<gene>
    <name evidence="2" type="ORF">AW08_01804</name>
</gene>
<organism evidence="2 3">
    <name type="scientific">Candidatus Accumulibacter adjunctus</name>
    <dbReference type="NCBI Taxonomy" id="1454001"/>
    <lineage>
        <taxon>Bacteria</taxon>
        <taxon>Pseudomonadati</taxon>
        <taxon>Pseudomonadota</taxon>
        <taxon>Betaproteobacteria</taxon>
        <taxon>Candidatus Accumulibacter</taxon>
    </lineage>
</organism>
<dbReference type="Proteomes" id="UP000020218">
    <property type="component" value="Unassembled WGS sequence"/>
</dbReference>
<feature type="domain" description="GmrSD restriction endonucleases N-terminal" evidence="1">
    <location>
        <begin position="9"/>
        <end position="221"/>
    </location>
</feature>
<evidence type="ECO:0000259" key="1">
    <source>
        <dbReference type="Pfam" id="PF03235"/>
    </source>
</evidence>
<protein>
    <recommendedName>
        <fullName evidence="1">GmrSD restriction endonucleases N-terminal domain-containing protein</fullName>
    </recommendedName>
</protein>
<dbReference type="EMBL" id="JFAX01000009">
    <property type="protein sequence ID" value="EXI67543.1"/>
    <property type="molecule type" value="Genomic_DNA"/>
</dbReference>
<dbReference type="PANTHER" id="PTHR35149:SF2">
    <property type="entry name" value="DUF262 DOMAIN-CONTAINING PROTEIN"/>
    <property type="match status" value="1"/>
</dbReference>
<dbReference type="InterPro" id="IPR004919">
    <property type="entry name" value="GmrSD_N"/>
</dbReference>
<proteinExistence type="predicted"/>
<dbReference type="Pfam" id="PF03235">
    <property type="entry name" value="GmrSD_N"/>
    <property type="match status" value="1"/>
</dbReference>
<evidence type="ECO:0000313" key="2">
    <source>
        <dbReference type="EMBL" id="EXI67543.1"/>
    </source>
</evidence>
<sequence>MNAQDLPLTQLLDGAKQFIVPIFQRDYSWGTKHCQQLWNDILRVGGDAAARAHFLGSVVYIAAEDNQAAIPRWLLIDGQQRLSTVTLLLTALRDHLKSHPSDDEALPSDEEVEDRFLRNRHGRGERRSKLMLRRADNEALSGLLAGQDLSDTAAETVRENDAFFLNRLAEADLAQVHAGIAKLVIVDVSLTRGQDDPQMIFESLNSTGLDLTQADLIRNFVLMRLDDELPKRLYEVCWRPSEQAFRRLLRPRLRSGRIDVEAIAHA</sequence>
<dbReference type="PATRIC" id="fig|1454001.3.peg.1952"/>
<evidence type="ECO:0000313" key="3">
    <source>
        <dbReference type="Proteomes" id="UP000020218"/>
    </source>
</evidence>
<comment type="caution">
    <text evidence="2">The sequence shown here is derived from an EMBL/GenBank/DDBJ whole genome shotgun (WGS) entry which is preliminary data.</text>
</comment>
<dbReference type="PANTHER" id="PTHR35149">
    <property type="entry name" value="SLL5132 PROTEIN"/>
    <property type="match status" value="1"/>
</dbReference>
<dbReference type="STRING" id="1454001.AW08_01804"/>
<keyword evidence="3" id="KW-1185">Reference proteome</keyword>
<name>A0A011MCS8_9PROT</name>
<dbReference type="AlphaFoldDB" id="A0A011MCS8"/>
<reference evidence="2" key="1">
    <citation type="submission" date="2014-02" db="EMBL/GenBank/DDBJ databases">
        <title>Expanding our view of genomic diversity in Candidatus Accumulibacter clades.</title>
        <authorList>
            <person name="Skennerton C.T."/>
            <person name="Barr J.J."/>
            <person name="Slater F.R."/>
            <person name="Bond P.L."/>
            <person name="Tyson G.W."/>
        </authorList>
    </citation>
    <scope>NUCLEOTIDE SEQUENCE [LARGE SCALE GENOMIC DNA]</scope>
</reference>